<protein>
    <submittedName>
        <fullName evidence="4">Myoviridae, GpU,Ankyrin repeat-containing domain,Ankyrin repeat</fullName>
    </submittedName>
</protein>
<evidence type="ECO:0000256" key="2">
    <source>
        <dbReference type="ARBA" id="ARBA00023043"/>
    </source>
</evidence>
<dbReference type="PROSITE" id="PS50088">
    <property type="entry name" value="ANK_REPEAT"/>
    <property type="match status" value="5"/>
</dbReference>
<gene>
    <name evidence="4" type="ORF">CINCED_3A000214</name>
</gene>
<name>A0A5E4MML8_9HEMI</name>
<evidence type="ECO:0000313" key="5">
    <source>
        <dbReference type="Proteomes" id="UP000325440"/>
    </source>
</evidence>
<evidence type="ECO:0000256" key="3">
    <source>
        <dbReference type="PROSITE-ProRule" id="PRU00023"/>
    </source>
</evidence>
<keyword evidence="5" id="KW-1185">Reference proteome</keyword>
<dbReference type="PROSITE" id="PS50297">
    <property type="entry name" value="ANK_REP_REGION"/>
    <property type="match status" value="3"/>
</dbReference>
<accession>A0A5E4MML8</accession>
<feature type="repeat" description="ANK" evidence="3">
    <location>
        <begin position="410"/>
        <end position="442"/>
    </location>
</feature>
<proteinExistence type="predicted"/>
<dbReference type="Gene3D" id="1.25.40.20">
    <property type="entry name" value="Ankyrin repeat-containing domain"/>
    <property type="match status" value="4"/>
</dbReference>
<feature type="repeat" description="ANK" evidence="3">
    <location>
        <begin position="509"/>
        <end position="541"/>
    </location>
</feature>
<dbReference type="Pfam" id="PF12796">
    <property type="entry name" value="Ank_2"/>
    <property type="match status" value="3"/>
</dbReference>
<dbReference type="InterPro" id="IPR036770">
    <property type="entry name" value="Ankyrin_rpt-contain_sf"/>
</dbReference>
<dbReference type="OrthoDB" id="8121867at2759"/>
<evidence type="ECO:0000313" key="4">
    <source>
        <dbReference type="EMBL" id="VVC31078.1"/>
    </source>
</evidence>
<dbReference type="InterPro" id="IPR002110">
    <property type="entry name" value="Ankyrin_rpt"/>
</dbReference>
<sequence length="567" mass="62506">MITENNVLHGGNPLLNNNALKKILENKKSIIEGTKISSVIEEKSSVADEKSPKDCIKCKCEQKVVNQAFTFNISIKAEPNQDVRSLADAVIKRIREKADLLMLSFGPHKLSPASIKYSKESRWSTIECVSKAPLLQNIGQGVENIDLEGIIYLRNFNGLNQLKNLKETEVPHSLVDNAGMGMKPEFSIEGIKDHVISIHLTDESGTIDDVAEVCVNYENEDVDVPNELNIALGYRETGVLPMVIEFLVKDIVYVDEIGDSGFTALGYASSSGCLKVVKFLVDEEANMYVTSKYGSTALHNAAHAGVSMKDVEMALKKIANKIDRTRNNRSLLLSVIGTIAHTTLGTKILHLSVKWNLGKVLGFLICCDIDINARDKKGNTALHFAAKYDYVDIIQMLMFGGAEINVQNTSWNTPLHNAAMNRHLRAIQMLLKFNADPNMQNDKGDTPVHIITRSCEDVILGLLLKKGAMPNIKNEDGDAPLHNAASCNSVCTAMTLLYNRAYVDLKTRYGCTALHIAVVKGYKEIVKLLLENGANTKIEFKLGDKKYTALDMALMNGEKEIIGLLLS</sequence>
<dbReference type="PRINTS" id="PR01415">
    <property type="entry name" value="ANKYRIN"/>
</dbReference>
<dbReference type="SMART" id="SM00248">
    <property type="entry name" value="ANK"/>
    <property type="match status" value="8"/>
</dbReference>
<reference evidence="4 5" key="1">
    <citation type="submission" date="2019-08" db="EMBL/GenBank/DDBJ databases">
        <authorList>
            <person name="Alioto T."/>
            <person name="Alioto T."/>
            <person name="Gomez Garrido J."/>
        </authorList>
    </citation>
    <scope>NUCLEOTIDE SEQUENCE [LARGE SCALE GENOMIC DNA]</scope>
</reference>
<dbReference type="PANTHER" id="PTHR24171">
    <property type="entry name" value="ANKYRIN REPEAT DOMAIN-CONTAINING PROTEIN 39-RELATED"/>
    <property type="match status" value="1"/>
</dbReference>
<dbReference type="PANTHER" id="PTHR24171:SF9">
    <property type="entry name" value="ANKYRIN REPEAT DOMAIN-CONTAINING PROTEIN 39"/>
    <property type="match status" value="1"/>
</dbReference>
<dbReference type="AlphaFoldDB" id="A0A5E4MML8"/>
<keyword evidence="1" id="KW-0677">Repeat</keyword>
<organism evidence="4 5">
    <name type="scientific">Cinara cedri</name>
    <dbReference type="NCBI Taxonomy" id="506608"/>
    <lineage>
        <taxon>Eukaryota</taxon>
        <taxon>Metazoa</taxon>
        <taxon>Ecdysozoa</taxon>
        <taxon>Arthropoda</taxon>
        <taxon>Hexapoda</taxon>
        <taxon>Insecta</taxon>
        <taxon>Pterygota</taxon>
        <taxon>Neoptera</taxon>
        <taxon>Paraneoptera</taxon>
        <taxon>Hemiptera</taxon>
        <taxon>Sternorrhyncha</taxon>
        <taxon>Aphidomorpha</taxon>
        <taxon>Aphidoidea</taxon>
        <taxon>Aphididae</taxon>
        <taxon>Lachninae</taxon>
        <taxon>Cinara</taxon>
    </lineage>
</organism>
<dbReference type="InterPro" id="IPR009734">
    <property type="entry name" value="Myoviridae_GpU"/>
</dbReference>
<keyword evidence="2 3" id="KW-0040">ANK repeat</keyword>
<evidence type="ECO:0000256" key="1">
    <source>
        <dbReference type="ARBA" id="ARBA00022737"/>
    </source>
</evidence>
<feature type="repeat" description="ANK" evidence="3">
    <location>
        <begin position="443"/>
        <end position="475"/>
    </location>
</feature>
<dbReference type="EMBL" id="CABPRJ010000578">
    <property type="protein sequence ID" value="VVC31078.1"/>
    <property type="molecule type" value="Genomic_DNA"/>
</dbReference>
<dbReference type="SUPFAM" id="SSF48403">
    <property type="entry name" value="Ankyrin repeat"/>
    <property type="match status" value="1"/>
</dbReference>
<dbReference type="Proteomes" id="UP000325440">
    <property type="component" value="Unassembled WGS sequence"/>
</dbReference>
<dbReference type="Pfam" id="PF06995">
    <property type="entry name" value="Phage_P2_GpU"/>
    <property type="match status" value="1"/>
</dbReference>
<feature type="repeat" description="ANK" evidence="3">
    <location>
        <begin position="260"/>
        <end position="292"/>
    </location>
</feature>
<feature type="repeat" description="ANK" evidence="3">
    <location>
        <begin position="377"/>
        <end position="409"/>
    </location>
</feature>